<name>A0A8S0Q5W1_OLEEU</name>
<feature type="region of interest" description="Disordered" evidence="1">
    <location>
        <begin position="172"/>
        <end position="201"/>
    </location>
</feature>
<gene>
    <name evidence="2" type="ORF">OLEA9_A022295</name>
</gene>
<keyword evidence="3" id="KW-1185">Reference proteome</keyword>
<protein>
    <submittedName>
        <fullName evidence="2">Uncharacterized protein</fullName>
    </submittedName>
</protein>
<dbReference type="EMBL" id="CACTIH010000796">
    <property type="protein sequence ID" value="CAA2962200.1"/>
    <property type="molecule type" value="Genomic_DNA"/>
</dbReference>
<feature type="non-terminal residue" evidence="2">
    <location>
        <position position="454"/>
    </location>
</feature>
<organism evidence="2 3">
    <name type="scientific">Olea europaea subsp. europaea</name>
    <dbReference type="NCBI Taxonomy" id="158383"/>
    <lineage>
        <taxon>Eukaryota</taxon>
        <taxon>Viridiplantae</taxon>
        <taxon>Streptophyta</taxon>
        <taxon>Embryophyta</taxon>
        <taxon>Tracheophyta</taxon>
        <taxon>Spermatophyta</taxon>
        <taxon>Magnoliopsida</taxon>
        <taxon>eudicotyledons</taxon>
        <taxon>Gunneridae</taxon>
        <taxon>Pentapetalae</taxon>
        <taxon>asterids</taxon>
        <taxon>lamiids</taxon>
        <taxon>Lamiales</taxon>
        <taxon>Oleaceae</taxon>
        <taxon>Oleeae</taxon>
        <taxon>Olea</taxon>
    </lineage>
</organism>
<evidence type="ECO:0000256" key="1">
    <source>
        <dbReference type="SAM" id="MobiDB-lite"/>
    </source>
</evidence>
<feature type="compositionally biased region" description="Polar residues" evidence="1">
    <location>
        <begin position="184"/>
        <end position="196"/>
    </location>
</feature>
<feature type="region of interest" description="Disordered" evidence="1">
    <location>
        <begin position="417"/>
        <end position="454"/>
    </location>
</feature>
<proteinExistence type="predicted"/>
<evidence type="ECO:0000313" key="2">
    <source>
        <dbReference type="EMBL" id="CAA2962200.1"/>
    </source>
</evidence>
<feature type="compositionally biased region" description="Basic and acidic residues" evidence="1">
    <location>
        <begin position="417"/>
        <end position="426"/>
    </location>
</feature>
<evidence type="ECO:0000313" key="3">
    <source>
        <dbReference type="Proteomes" id="UP000594638"/>
    </source>
</evidence>
<sequence length="454" mass="49294">MAGRVSNFCFPLPATALAVTLTREHANLCHGRLSSRRSLRRDSSQSSGRLRRAQRPKLIQIRASEPPIVCEVSPAIANRSPPGKPAAAAAAATIRWSAHQWKVSLCVGHGWPRVDDKFESGFTCCACGGGGTSKAARGRRGKWPRDLHTNSDKFESPSHKNAFRHSLLSLSRPAANGERRRETLNLTRSWPASCDSQPPEVPLGRQFRASEFGSPRAGEKVAAAAAGDLPAGRAARSRCLQTGQRFASRLRAAREFRILNSDSLVASREDARDPRRPGGENFLVSAWPNSRTRGRRHISARRAQRPAEGLPWADAPERECVTRPGATHLRHLSLPGLALSETVSPLVSRRVARVLCAHARAWTLRRIGRERVFTRRARAQKPVVELGPAGLSSSLPIVGPRGSARPPARLPACLPACRRDGPDSRSAKFGGIEAPTGLAEPAEPSEPHLARART</sequence>
<dbReference type="AlphaFoldDB" id="A0A8S0Q5W1"/>
<comment type="caution">
    <text evidence="2">The sequence shown here is derived from an EMBL/GenBank/DDBJ whole genome shotgun (WGS) entry which is preliminary data.</text>
</comment>
<accession>A0A8S0Q5W1</accession>
<dbReference type="Proteomes" id="UP000594638">
    <property type="component" value="Unassembled WGS sequence"/>
</dbReference>
<feature type="compositionally biased region" description="Basic and acidic residues" evidence="1">
    <location>
        <begin position="445"/>
        <end position="454"/>
    </location>
</feature>
<feature type="region of interest" description="Disordered" evidence="1">
    <location>
        <begin position="135"/>
        <end position="160"/>
    </location>
</feature>
<reference evidence="2 3" key="1">
    <citation type="submission" date="2019-12" db="EMBL/GenBank/DDBJ databases">
        <authorList>
            <person name="Alioto T."/>
            <person name="Alioto T."/>
            <person name="Gomez Garrido J."/>
        </authorList>
    </citation>
    <scope>NUCLEOTIDE SEQUENCE [LARGE SCALE GENOMIC DNA]</scope>
</reference>
<feature type="compositionally biased region" description="Basic and acidic residues" evidence="1">
    <location>
        <begin position="143"/>
        <end position="158"/>
    </location>
</feature>